<gene>
    <name evidence="2" type="ORF">ACFSAG_08435</name>
</gene>
<dbReference type="EMBL" id="JBHUEL010000008">
    <property type="protein sequence ID" value="MFD1766867.1"/>
    <property type="molecule type" value="Genomic_DNA"/>
</dbReference>
<reference evidence="3" key="1">
    <citation type="journal article" date="2019" name="Int. J. Syst. Evol. Microbiol.">
        <title>The Global Catalogue of Microorganisms (GCM) 10K type strain sequencing project: providing services to taxonomists for standard genome sequencing and annotation.</title>
        <authorList>
            <consortium name="The Broad Institute Genomics Platform"/>
            <consortium name="The Broad Institute Genome Sequencing Center for Infectious Disease"/>
            <person name="Wu L."/>
            <person name="Ma J."/>
        </authorList>
    </citation>
    <scope>NUCLEOTIDE SEQUENCE [LARGE SCALE GENOMIC DNA]</scope>
    <source>
        <strain evidence="3">CGMCC 1.12449</strain>
    </source>
</reference>
<organism evidence="2 3">
    <name type="scientific">Sphingorhabdus buctiana</name>
    <dbReference type="NCBI Taxonomy" id="1508805"/>
    <lineage>
        <taxon>Bacteria</taxon>
        <taxon>Pseudomonadati</taxon>
        <taxon>Pseudomonadota</taxon>
        <taxon>Alphaproteobacteria</taxon>
        <taxon>Sphingomonadales</taxon>
        <taxon>Sphingomonadaceae</taxon>
        <taxon>Sphingorhabdus</taxon>
    </lineage>
</organism>
<evidence type="ECO:0000313" key="3">
    <source>
        <dbReference type="Proteomes" id="UP001597215"/>
    </source>
</evidence>
<feature type="region of interest" description="Disordered" evidence="1">
    <location>
        <begin position="202"/>
        <end position="228"/>
    </location>
</feature>
<dbReference type="RefSeq" id="WP_381513488.1">
    <property type="nucleotide sequence ID" value="NZ_JBHUEL010000008.1"/>
</dbReference>
<comment type="caution">
    <text evidence="2">The sequence shown here is derived from an EMBL/GenBank/DDBJ whole genome shotgun (WGS) entry which is preliminary data.</text>
</comment>
<name>A0ABW4MH59_9SPHN</name>
<sequence length="309" mass="33293">MHTSPQPNPLPPISPLVGDADARLPAAAYLRYESRADGWSAGRQAACLAHLADNGVAAEAIRSVGMSSGGCYALRRTARGYAFNLGWEAALIIARRIVADNLMTSAIKGEEARWVREDGVTTYTRQNPRLSMALLDRVNPATALPEVLAVAVRFDCFLQMIDEGLSAQELWECFFDEVLGKSEIEARARVRAALLLSEESAGSDEVDAEAEGEKEDAPIEYKSMDGPPRGDARTFPLGILPALSHDGGGDWERQSKCPLISVRKPMRVPQRMIRRDGGCSRCSSSSTSSISSIASCSPALPISSSPNWG</sequence>
<keyword evidence="3" id="KW-1185">Reference proteome</keyword>
<dbReference type="Proteomes" id="UP001597215">
    <property type="component" value="Unassembled WGS sequence"/>
</dbReference>
<proteinExistence type="predicted"/>
<evidence type="ECO:0000256" key="1">
    <source>
        <dbReference type="SAM" id="MobiDB-lite"/>
    </source>
</evidence>
<protein>
    <submittedName>
        <fullName evidence="2">Uncharacterized protein</fullName>
    </submittedName>
</protein>
<feature type="compositionally biased region" description="Acidic residues" evidence="1">
    <location>
        <begin position="202"/>
        <end position="214"/>
    </location>
</feature>
<accession>A0ABW4MH59</accession>
<feature type="compositionally biased region" description="Basic and acidic residues" evidence="1">
    <location>
        <begin position="215"/>
        <end position="228"/>
    </location>
</feature>
<feature type="region of interest" description="Disordered" evidence="1">
    <location>
        <begin position="273"/>
        <end position="309"/>
    </location>
</feature>
<evidence type="ECO:0000313" key="2">
    <source>
        <dbReference type="EMBL" id="MFD1766867.1"/>
    </source>
</evidence>
<feature type="compositionally biased region" description="Low complexity" evidence="1">
    <location>
        <begin position="279"/>
        <end position="309"/>
    </location>
</feature>